<feature type="compositionally biased region" description="Basic and acidic residues" evidence="2">
    <location>
        <begin position="1105"/>
        <end position="1117"/>
    </location>
</feature>
<protein>
    <submittedName>
        <fullName evidence="4">Retrotransposon protein, putative, ty1-copia subclass</fullName>
    </submittedName>
</protein>
<dbReference type="Pfam" id="PF13976">
    <property type="entry name" value="gag_pre-integrs"/>
    <property type="match status" value="1"/>
</dbReference>
<name>A0ABQ4XB28_9ASTR</name>
<evidence type="ECO:0000313" key="4">
    <source>
        <dbReference type="EMBL" id="GJS62213.1"/>
    </source>
</evidence>
<feature type="coiled-coil region" evidence="1">
    <location>
        <begin position="739"/>
        <end position="766"/>
    </location>
</feature>
<accession>A0ABQ4XB28</accession>
<keyword evidence="5" id="KW-1185">Reference proteome</keyword>
<proteinExistence type="predicted"/>
<comment type="caution">
    <text evidence="4">The sequence shown here is derived from an EMBL/GenBank/DDBJ whole genome shotgun (WGS) entry which is preliminary data.</text>
</comment>
<evidence type="ECO:0000259" key="3">
    <source>
        <dbReference type="PROSITE" id="PS50994"/>
    </source>
</evidence>
<dbReference type="Pfam" id="PF14223">
    <property type="entry name" value="Retrotran_gag_2"/>
    <property type="match status" value="1"/>
</dbReference>
<dbReference type="EMBL" id="BQNB010009345">
    <property type="protein sequence ID" value="GJS62213.1"/>
    <property type="molecule type" value="Genomic_DNA"/>
</dbReference>
<dbReference type="PANTHER" id="PTHR11439">
    <property type="entry name" value="GAG-POL-RELATED RETROTRANSPOSON"/>
    <property type="match status" value="1"/>
</dbReference>
<evidence type="ECO:0000256" key="2">
    <source>
        <dbReference type="SAM" id="MobiDB-lite"/>
    </source>
</evidence>
<dbReference type="PANTHER" id="PTHR11439:SF491">
    <property type="entry name" value="INTEGRASE CATALYTIC DOMAIN-CONTAINING PROTEIN"/>
    <property type="match status" value="1"/>
</dbReference>
<dbReference type="InterPro" id="IPR036397">
    <property type="entry name" value="RNaseH_sf"/>
</dbReference>
<dbReference type="Gene3D" id="3.30.420.10">
    <property type="entry name" value="Ribonuclease H-like superfamily/Ribonuclease H"/>
    <property type="match status" value="1"/>
</dbReference>
<reference evidence="4" key="1">
    <citation type="journal article" date="2022" name="Int. J. Mol. Sci.">
        <title>Draft Genome of Tanacetum Coccineum: Genomic Comparison of Closely Related Tanacetum-Family Plants.</title>
        <authorList>
            <person name="Yamashiro T."/>
            <person name="Shiraishi A."/>
            <person name="Nakayama K."/>
            <person name="Satake H."/>
        </authorList>
    </citation>
    <scope>NUCLEOTIDE SEQUENCE</scope>
</reference>
<organism evidence="4 5">
    <name type="scientific">Tanacetum coccineum</name>
    <dbReference type="NCBI Taxonomy" id="301880"/>
    <lineage>
        <taxon>Eukaryota</taxon>
        <taxon>Viridiplantae</taxon>
        <taxon>Streptophyta</taxon>
        <taxon>Embryophyta</taxon>
        <taxon>Tracheophyta</taxon>
        <taxon>Spermatophyta</taxon>
        <taxon>Magnoliopsida</taxon>
        <taxon>eudicotyledons</taxon>
        <taxon>Gunneridae</taxon>
        <taxon>Pentapetalae</taxon>
        <taxon>asterids</taxon>
        <taxon>campanulids</taxon>
        <taxon>Asterales</taxon>
        <taxon>Asteraceae</taxon>
        <taxon>Asteroideae</taxon>
        <taxon>Anthemideae</taxon>
        <taxon>Anthemidinae</taxon>
        <taxon>Tanacetum</taxon>
    </lineage>
</organism>
<dbReference type="Pfam" id="PF07727">
    <property type="entry name" value="RVT_2"/>
    <property type="match status" value="1"/>
</dbReference>
<dbReference type="CDD" id="cd09272">
    <property type="entry name" value="RNase_HI_RT_Ty1"/>
    <property type="match status" value="1"/>
</dbReference>
<dbReference type="InterPro" id="IPR001584">
    <property type="entry name" value="Integrase_cat-core"/>
</dbReference>
<dbReference type="InterPro" id="IPR012337">
    <property type="entry name" value="RNaseH-like_sf"/>
</dbReference>
<evidence type="ECO:0000256" key="1">
    <source>
        <dbReference type="SAM" id="Coils"/>
    </source>
</evidence>
<dbReference type="Proteomes" id="UP001151760">
    <property type="component" value="Unassembled WGS sequence"/>
</dbReference>
<gene>
    <name evidence="4" type="ORF">Tco_0656997</name>
</gene>
<reference evidence="4" key="2">
    <citation type="submission" date="2022-01" db="EMBL/GenBank/DDBJ databases">
        <authorList>
            <person name="Yamashiro T."/>
            <person name="Shiraishi A."/>
            <person name="Satake H."/>
            <person name="Nakayama K."/>
        </authorList>
    </citation>
    <scope>NUCLEOTIDE SEQUENCE</scope>
</reference>
<feature type="compositionally biased region" description="Acidic residues" evidence="2">
    <location>
        <begin position="459"/>
        <end position="473"/>
    </location>
</feature>
<feature type="region of interest" description="Disordered" evidence="2">
    <location>
        <begin position="1095"/>
        <end position="1117"/>
    </location>
</feature>
<dbReference type="InterPro" id="IPR043502">
    <property type="entry name" value="DNA/RNA_pol_sf"/>
</dbReference>
<sequence length="1117" mass="128035">MTGAKFDIENFDGTGDFGLWRIKMCALLIQHGCEAALEVLPAVTEAQTKAELNKKAHSVVILYLGSKVLREVKFKDEDLALLLLTSLPASYEHFVDTLLYGWEALTLEDVMATLNSKEIKERDSRQSRGKSRSKYRGGRLKFYIFQSKDHLKRNCLKNNRKKSTGYVKKDEQPSSSGSTYGDDGDERTGSARLDHGFRMFIPHDTQVRIQLRDGSSFVLHNVRYILELKRNLISLETLEKERFTVKLQSSKVKVINSSRFVLSEIRKDNCVYSLDGHVMAGELNASVEEKDSLAQVWHKKLGHISEARLQVMEKQGLLGKKSLDIWGPSHVESLGGKRTVKKLRTNNGLEFCNREFEQLCVESRIARNLTVVGTPQQNGLAERMNRTLIDKGILRVKGYRLYRLDNESPKIVTSMNLVFNESVMYKDTLKDSGVGDKSVEELQVEVELQRLNNHTHEEDQIDQEDGNDEDAGDQETNQPPDLTDYQLTRDREPRTRTKPLRFQDESNMAAYAFAAAEEEDTHEPLTYQEAVACEDSSKWKAAMKEEMDSLRKNKTWELVDPPAGQKLVSSKWLYKIKEGIEGVQKPRYKARLVARGFTQRAGIDYNEVFSPVVRHTSIRVILALTACKDYELEQLDVKTAFLHGNLEEVIYMRQPPGYEQGNKVCLLKKSLYGLKQSPRQWYRRFDEYMLSNGFKRSSYDSCIYYRSYAPGKYIYLLLYVDDMLIACKSKAEIGSTKSLLKKEFNMEELEEAKKILRMEIVRDQSLKILRVSQSGYVSKILNNFRIDNRKSVKMPLGGHFKLSLKDCPVRDCDVERMSKVSYANTVGSLMYLMVCTRPAIAYAISVVSRYLANPGKNHWEAVKWILKYLRGTANVDLVYGTDRGNHVNITGFVDSDYTKNPDKGRYITSYAFLVHGCVVSWKAMLQHVMALSTTEAEYMALTEAVKEVIWLRGLLEELGVELNTVEVNCDNQGAFHLSRNHVFHERTKHINVRYHFIREVLETKTVKVLKVGTEHNATDALTKVCMTRSSTKELFTPFKDPEREFRSSGKHFKTLSLDESRSPDFDLFSDQEEYSEEEVAETMAQTMEQYMSKTRSDYGSGVARPKIEDKDNFELKG</sequence>
<keyword evidence="1" id="KW-0175">Coiled coil</keyword>
<dbReference type="PROSITE" id="PS50994">
    <property type="entry name" value="INTEGRASE"/>
    <property type="match status" value="1"/>
</dbReference>
<feature type="region of interest" description="Disordered" evidence="2">
    <location>
        <begin position="162"/>
        <end position="187"/>
    </location>
</feature>
<dbReference type="InterPro" id="IPR013103">
    <property type="entry name" value="RVT_2"/>
</dbReference>
<evidence type="ECO:0000313" key="5">
    <source>
        <dbReference type="Proteomes" id="UP001151760"/>
    </source>
</evidence>
<dbReference type="InterPro" id="IPR025724">
    <property type="entry name" value="GAG-pre-integrase_dom"/>
</dbReference>
<dbReference type="SUPFAM" id="SSF53098">
    <property type="entry name" value="Ribonuclease H-like"/>
    <property type="match status" value="1"/>
</dbReference>
<feature type="domain" description="Integrase catalytic" evidence="3">
    <location>
        <begin position="341"/>
        <end position="446"/>
    </location>
</feature>
<dbReference type="SUPFAM" id="SSF56672">
    <property type="entry name" value="DNA/RNA polymerases"/>
    <property type="match status" value="1"/>
</dbReference>
<feature type="region of interest" description="Disordered" evidence="2">
    <location>
        <begin position="451"/>
        <end position="496"/>
    </location>
</feature>